<feature type="coiled-coil region" evidence="12">
    <location>
        <begin position="619"/>
        <end position="646"/>
    </location>
</feature>
<sequence length="1048" mass="121503">MSSSTPNTKADLSKTNSTLENEMSRLLSERTELENRLYLAQQRVEDLENKFQSLSQEKMSHESSIADLQKEIQDLRQDNDLLLTKIQVTSTTKCNIEKLEEELKTVKLKLQDKEGVISSLNFELSCAAENSRADIELEQEKNKALNERIAYLERTVSEVTSDRDEVEEANQTLHALVAHLRRENIEMRAKLDETEEKLEVIRDKMKTSINESENRIHALEEMLSKEILKSQEFGDKLECSLKQSGENFSQVQSRIVQLQETNENLQNTNHDLEAKLFELIEKEQYSEERSRCLSVEKFSLESRLHKCESDYEQRLSIANDQVESLQQELQRYEEMMTDNMRSLTDKYQDLEESYTCFQSEAEKEKSLILAELQVTKQSLKKSQQESDQQQNTCVFLQQQNEHLQQDCDQRDQHVESLKAEVESTKEELAKHVEETELSKSSLRKTQDEAHNTINDLHKREETLSQELQLMLSNRNKQDEELEMVKTQLDRATCGKQEAERRLEGELDRYQSEVSTLEEQLRETEDQYTRQIRSFEEKAAKSKEEFGRLKSEQEMKMNEKDKEMERKLFSTEEEVNRLKAELSSKSINDDQLNEFKAQINMWQTKYEDLWQKIEPFKDQLDEYEAERNALLCQNSQAKDEVAKLGQQYAKLLGHQNKKQKIHHVVKLKEENNNLKAITWFIIADMNQSVIQTNSTELFCGVLNPSVITKTSMVVAYLILLSAACVENSLVIYLARAYKDLKQSPFIYLIINMAIADILDACVATSLSVSFSFVGSRWFAGLFGTISCKLAYFILVFSIGLSICTLIIMSIDRYLAIVLTMRKPLSRTATKRCITMSWIIAAITASPYLYKMGTEKHTDGFYHCFATWSYDRDQSLLYSQWEESLKFAVFYVIPLIAIATTNAIIAHTLRKRRALGSCLSQATIDKQNQKIFKLLITIVVLFAVCWSFAHVQHLMSAFEPFRYCELPAYIPMFSYWLAHANAAINPIIYFVFNNKFREGFTQALKDWKLISPRTRIVIPRENLAFISGDTNMTADDGKMDPVKDWGDTKL</sequence>
<dbReference type="Proteomes" id="UP001163046">
    <property type="component" value="Unassembled WGS sequence"/>
</dbReference>
<feature type="domain" description="G-protein coupled receptors family 1 profile" evidence="15">
    <location>
        <begin position="725"/>
        <end position="987"/>
    </location>
</feature>
<dbReference type="Gene3D" id="1.20.1070.10">
    <property type="entry name" value="Rhodopsin 7-helix transmembrane proteins"/>
    <property type="match status" value="1"/>
</dbReference>
<dbReference type="GO" id="GO:0005886">
    <property type="term" value="C:plasma membrane"/>
    <property type="evidence" value="ECO:0007669"/>
    <property type="project" value="TreeGrafter"/>
</dbReference>
<dbReference type="InterPro" id="IPR017452">
    <property type="entry name" value="GPCR_Rhodpsn_7TM"/>
</dbReference>
<keyword evidence="17" id="KW-1185">Reference proteome</keyword>
<dbReference type="GO" id="GO:0005819">
    <property type="term" value="C:spindle"/>
    <property type="evidence" value="ECO:0007669"/>
    <property type="project" value="UniProtKB-SubCell"/>
</dbReference>
<keyword evidence="7 14" id="KW-0472">Membrane</keyword>
<feature type="coiled-coil region" evidence="12">
    <location>
        <begin position="308"/>
        <end position="438"/>
    </location>
</feature>
<dbReference type="Pfam" id="PF15908">
    <property type="entry name" value="HMMR_C"/>
    <property type="match status" value="1"/>
</dbReference>
<dbReference type="PROSITE" id="PS00237">
    <property type="entry name" value="G_PROTEIN_RECEP_F1_1"/>
    <property type="match status" value="1"/>
</dbReference>
<evidence type="ECO:0000256" key="10">
    <source>
        <dbReference type="ARBA" id="ARBA00023224"/>
    </source>
</evidence>
<keyword evidence="9" id="KW-0206">Cytoskeleton</keyword>
<dbReference type="Pfam" id="PF15905">
    <property type="entry name" value="HMMR_N"/>
    <property type="match status" value="1"/>
</dbReference>
<dbReference type="CDD" id="cd00637">
    <property type="entry name" value="7tm_classA_rhodopsin-like"/>
    <property type="match status" value="1"/>
</dbReference>
<feature type="region of interest" description="Disordered" evidence="13">
    <location>
        <begin position="1"/>
        <end position="26"/>
    </location>
</feature>
<keyword evidence="3" id="KW-0963">Cytoplasm</keyword>
<comment type="subcellular location">
    <subcellularLocation>
        <location evidence="2">Cytoplasm</location>
        <location evidence="2">Cytoskeleton</location>
        <location evidence="2">Spindle</location>
    </subcellularLocation>
    <subcellularLocation>
        <location evidence="1">Membrane</location>
        <topology evidence="1">Multi-pass membrane protein</topology>
    </subcellularLocation>
</comment>
<feature type="compositionally biased region" description="Polar residues" evidence="13">
    <location>
        <begin position="1"/>
        <end position="21"/>
    </location>
</feature>
<proteinExistence type="inferred from homology"/>
<keyword evidence="4 11" id="KW-0812">Transmembrane</keyword>
<name>A0A9X0D9A8_9CNID</name>
<dbReference type="FunFam" id="1.20.1070.10:FF:000291">
    <property type="entry name" value="Predicted protein"/>
    <property type="match status" value="1"/>
</dbReference>
<dbReference type="PROSITE" id="PS50262">
    <property type="entry name" value="G_PROTEIN_RECEP_F1_2"/>
    <property type="match status" value="1"/>
</dbReference>
<evidence type="ECO:0000256" key="9">
    <source>
        <dbReference type="ARBA" id="ARBA00023212"/>
    </source>
</evidence>
<feature type="transmembrane region" description="Helical" evidence="14">
    <location>
        <begin position="830"/>
        <end position="848"/>
    </location>
</feature>
<keyword evidence="10 11" id="KW-0807">Transducer</keyword>
<dbReference type="SUPFAM" id="SSF81321">
    <property type="entry name" value="Family A G protein-coupled receptor-like"/>
    <property type="match status" value="1"/>
</dbReference>
<feature type="transmembrane region" description="Helical" evidence="14">
    <location>
        <begin position="712"/>
        <end position="732"/>
    </location>
</feature>
<gene>
    <name evidence="16" type="ORF">OS493_029538</name>
</gene>
<dbReference type="GO" id="GO:0004930">
    <property type="term" value="F:G protein-coupled receptor activity"/>
    <property type="evidence" value="ECO:0007669"/>
    <property type="project" value="UniProtKB-KW"/>
</dbReference>
<evidence type="ECO:0000256" key="8">
    <source>
        <dbReference type="ARBA" id="ARBA00023170"/>
    </source>
</evidence>
<keyword evidence="6 11" id="KW-0297">G-protein coupled receptor</keyword>
<evidence type="ECO:0000313" key="16">
    <source>
        <dbReference type="EMBL" id="KAJ7389654.1"/>
    </source>
</evidence>
<evidence type="ECO:0000256" key="12">
    <source>
        <dbReference type="SAM" id="Coils"/>
    </source>
</evidence>
<organism evidence="16 17">
    <name type="scientific">Desmophyllum pertusum</name>
    <dbReference type="NCBI Taxonomy" id="174260"/>
    <lineage>
        <taxon>Eukaryota</taxon>
        <taxon>Metazoa</taxon>
        <taxon>Cnidaria</taxon>
        <taxon>Anthozoa</taxon>
        <taxon>Hexacorallia</taxon>
        <taxon>Scleractinia</taxon>
        <taxon>Caryophylliina</taxon>
        <taxon>Caryophylliidae</taxon>
        <taxon>Desmophyllum</taxon>
    </lineage>
</organism>
<evidence type="ECO:0000256" key="1">
    <source>
        <dbReference type="ARBA" id="ARBA00004141"/>
    </source>
</evidence>
<evidence type="ECO:0000256" key="5">
    <source>
        <dbReference type="ARBA" id="ARBA00022989"/>
    </source>
</evidence>
<feature type="transmembrane region" description="Helical" evidence="14">
    <location>
        <begin position="744"/>
        <end position="768"/>
    </location>
</feature>
<dbReference type="EMBL" id="MU825426">
    <property type="protein sequence ID" value="KAJ7389654.1"/>
    <property type="molecule type" value="Genomic_DNA"/>
</dbReference>
<feature type="transmembrane region" description="Helical" evidence="14">
    <location>
        <begin position="929"/>
        <end position="947"/>
    </location>
</feature>
<feature type="transmembrane region" description="Helical" evidence="14">
    <location>
        <begin position="886"/>
        <end position="908"/>
    </location>
</feature>
<dbReference type="AlphaFoldDB" id="A0A9X0D9A8"/>
<evidence type="ECO:0000256" key="7">
    <source>
        <dbReference type="ARBA" id="ARBA00023136"/>
    </source>
</evidence>
<comment type="caution">
    <text evidence="16">The sequence shown here is derived from an EMBL/GenBank/DDBJ whole genome shotgun (WGS) entry which is preliminary data.</text>
</comment>
<feature type="transmembrane region" description="Helical" evidence="14">
    <location>
        <begin position="967"/>
        <end position="990"/>
    </location>
</feature>
<dbReference type="OrthoDB" id="419631at2759"/>
<evidence type="ECO:0000313" key="17">
    <source>
        <dbReference type="Proteomes" id="UP001163046"/>
    </source>
</evidence>
<keyword evidence="8 11" id="KW-0675">Receptor</keyword>
<dbReference type="PANTHER" id="PTHR45695">
    <property type="entry name" value="LEUCOKININ RECEPTOR-RELATED"/>
    <property type="match status" value="1"/>
</dbReference>
<evidence type="ECO:0000256" key="3">
    <source>
        <dbReference type="ARBA" id="ARBA00022490"/>
    </source>
</evidence>
<feature type="coiled-coil region" evidence="12">
    <location>
        <begin position="481"/>
        <end position="580"/>
    </location>
</feature>
<protein>
    <recommendedName>
        <fullName evidence="15">G-protein coupled receptors family 1 profile domain-containing protein</fullName>
    </recommendedName>
</protein>
<keyword evidence="5 14" id="KW-1133">Transmembrane helix</keyword>
<evidence type="ECO:0000259" key="15">
    <source>
        <dbReference type="PROSITE" id="PS50262"/>
    </source>
</evidence>
<dbReference type="InterPro" id="IPR000276">
    <property type="entry name" value="GPCR_Rhodpsn"/>
</dbReference>
<dbReference type="Pfam" id="PF00001">
    <property type="entry name" value="7tm_1"/>
    <property type="match status" value="1"/>
</dbReference>
<evidence type="ECO:0000256" key="11">
    <source>
        <dbReference type="RuleBase" id="RU000688"/>
    </source>
</evidence>
<evidence type="ECO:0000256" key="2">
    <source>
        <dbReference type="ARBA" id="ARBA00004186"/>
    </source>
</evidence>
<reference evidence="16" key="1">
    <citation type="submission" date="2023-01" db="EMBL/GenBank/DDBJ databases">
        <title>Genome assembly of the deep-sea coral Lophelia pertusa.</title>
        <authorList>
            <person name="Herrera S."/>
            <person name="Cordes E."/>
        </authorList>
    </citation>
    <scope>NUCLEOTIDE SEQUENCE</scope>
    <source>
        <strain evidence="16">USNM1676648</strain>
        <tissue evidence="16">Polyp</tissue>
    </source>
</reference>
<accession>A0A9X0D9A8</accession>
<evidence type="ECO:0000256" key="13">
    <source>
        <dbReference type="SAM" id="MobiDB-lite"/>
    </source>
</evidence>
<evidence type="ECO:0000256" key="14">
    <source>
        <dbReference type="SAM" id="Phobius"/>
    </source>
</evidence>
<evidence type="ECO:0000256" key="6">
    <source>
        <dbReference type="ARBA" id="ARBA00023040"/>
    </source>
</evidence>
<comment type="similarity">
    <text evidence="11">Belongs to the G-protein coupled receptor 1 family.</text>
</comment>
<dbReference type="InterPro" id="IPR031794">
    <property type="entry name" value="HMMR_C"/>
</dbReference>
<feature type="transmembrane region" description="Helical" evidence="14">
    <location>
        <begin position="788"/>
        <end position="809"/>
    </location>
</feature>
<evidence type="ECO:0000256" key="4">
    <source>
        <dbReference type="ARBA" id="ARBA00022692"/>
    </source>
</evidence>
<keyword evidence="12" id="KW-0175">Coiled coil</keyword>
<dbReference type="PRINTS" id="PR00237">
    <property type="entry name" value="GPCRRHODOPSN"/>
</dbReference>
<dbReference type="PANTHER" id="PTHR45695:SF9">
    <property type="entry name" value="LEUCOKININ RECEPTOR"/>
    <property type="match status" value="1"/>
</dbReference>